<comment type="subcellular location">
    <subcellularLocation>
        <location evidence="2">Cell membrane</location>
    </subcellularLocation>
</comment>
<dbReference type="CDD" id="cd00082">
    <property type="entry name" value="HisKA"/>
    <property type="match status" value="1"/>
</dbReference>
<evidence type="ECO:0000259" key="12">
    <source>
        <dbReference type="PROSITE" id="PS50109"/>
    </source>
</evidence>
<dbReference type="SUPFAM" id="SSF158472">
    <property type="entry name" value="HAMP domain-like"/>
    <property type="match status" value="1"/>
</dbReference>
<evidence type="ECO:0000256" key="11">
    <source>
        <dbReference type="SAM" id="Phobius"/>
    </source>
</evidence>
<evidence type="ECO:0000313" key="15">
    <source>
        <dbReference type="Proteomes" id="UP000199408"/>
    </source>
</evidence>
<dbReference type="Pfam" id="PF02518">
    <property type="entry name" value="HATPase_c"/>
    <property type="match status" value="1"/>
</dbReference>
<dbReference type="SUPFAM" id="SSF55874">
    <property type="entry name" value="ATPase domain of HSP90 chaperone/DNA topoisomerase II/histidine kinase"/>
    <property type="match status" value="1"/>
</dbReference>
<dbReference type="OrthoDB" id="5242752at2"/>
<comment type="catalytic activity">
    <reaction evidence="1">
        <text>ATP + protein L-histidine = ADP + protein N-phospho-L-histidine.</text>
        <dbReference type="EC" id="2.7.13.3"/>
    </reaction>
</comment>
<dbReference type="EMBL" id="FMDN01000004">
    <property type="protein sequence ID" value="SCG45997.1"/>
    <property type="molecule type" value="Genomic_DNA"/>
</dbReference>
<reference evidence="15" key="1">
    <citation type="submission" date="2016-06" db="EMBL/GenBank/DDBJ databases">
        <authorList>
            <person name="Varghese N."/>
        </authorList>
    </citation>
    <scope>NUCLEOTIDE SEQUENCE [LARGE SCALE GENOMIC DNA]</scope>
    <source>
        <strain evidence="15">DSM 43171</strain>
    </source>
</reference>
<dbReference type="PANTHER" id="PTHR45436:SF5">
    <property type="entry name" value="SENSOR HISTIDINE KINASE TRCS"/>
    <property type="match status" value="1"/>
</dbReference>
<keyword evidence="5" id="KW-0808">Transferase</keyword>
<keyword evidence="6 11" id="KW-0812">Transmembrane</keyword>
<keyword evidence="4" id="KW-0597">Phosphoprotein</keyword>
<dbReference type="PROSITE" id="PS50885">
    <property type="entry name" value="HAMP"/>
    <property type="match status" value="1"/>
</dbReference>
<dbReference type="Pfam" id="PF00512">
    <property type="entry name" value="HisKA"/>
    <property type="match status" value="1"/>
</dbReference>
<keyword evidence="9" id="KW-0902">Two-component regulatory system</keyword>
<sequence length="452" mass="47869">MRRLGLRARVTAAFAVGALLLSALMALVSYELVRHSLLDERERTAIRAAYFDAAVVRTGLDTETPDVYEVLRSLDTGGSRRALVHREGQWYARTADEGPSGAVPAGLVAMVAAGEPGVQRVNVDGQPALLVGLPLSKSTGYYEITSLRELEQTFQVLALALTVVAMTVAGSGAALGWYATRHGLRPLTAVADAAEKIAAGDVTARLAPGTDPDLARLSTSFNRMVDQVAERIERDRRFAADVSHELRSPLQTLSAAASVLARRREHLDERTATAAGLVVEEVTRFEHLVDDLIELARSDRPAQREPVDVVALARRVCRAHGLPESLVRPGPGAAAVLWSVDPRRVEQVLVNLLDNAVRYGGGPVAVRLSRTGGSGVVEVDDAGPGVPPVDREVVFDRFVRGRAAHARAGGDGTGLGLALVAQHAAAHGGRAVVGDRPGGGARFRVELPGALS</sequence>
<feature type="transmembrane region" description="Helical" evidence="11">
    <location>
        <begin position="156"/>
        <end position="178"/>
    </location>
</feature>
<dbReference type="InterPro" id="IPR005467">
    <property type="entry name" value="His_kinase_dom"/>
</dbReference>
<evidence type="ECO:0000256" key="7">
    <source>
        <dbReference type="ARBA" id="ARBA00022777"/>
    </source>
</evidence>
<evidence type="ECO:0000256" key="6">
    <source>
        <dbReference type="ARBA" id="ARBA00022692"/>
    </source>
</evidence>
<evidence type="ECO:0000256" key="4">
    <source>
        <dbReference type="ARBA" id="ARBA00022553"/>
    </source>
</evidence>
<evidence type="ECO:0000256" key="5">
    <source>
        <dbReference type="ARBA" id="ARBA00022679"/>
    </source>
</evidence>
<organism evidence="14 15">
    <name type="scientific">Micromonospora halophytica</name>
    <dbReference type="NCBI Taxonomy" id="47864"/>
    <lineage>
        <taxon>Bacteria</taxon>
        <taxon>Bacillati</taxon>
        <taxon>Actinomycetota</taxon>
        <taxon>Actinomycetes</taxon>
        <taxon>Micromonosporales</taxon>
        <taxon>Micromonosporaceae</taxon>
        <taxon>Micromonospora</taxon>
    </lineage>
</organism>
<evidence type="ECO:0000313" key="14">
    <source>
        <dbReference type="EMBL" id="SCG45997.1"/>
    </source>
</evidence>
<dbReference type="CDD" id="cd06225">
    <property type="entry name" value="HAMP"/>
    <property type="match status" value="1"/>
</dbReference>
<protein>
    <recommendedName>
        <fullName evidence="3">histidine kinase</fullName>
        <ecNumber evidence="3">2.7.13.3</ecNumber>
    </recommendedName>
</protein>
<keyword evidence="15" id="KW-1185">Reference proteome</keyword>
<dbReference type="InterPro" id="IPR003660">
    <property type="entry name" value="HAMP_dom"/>
</dbReference>
<evidence type="ECO:0000256" key="2">
    <source>
        <dbReference type="ARBA" id="ARBA00004236"/>
    </source>
</evidence>
<dbReference type="PRINTS" id="PR00344">
    <property type="entry name" value="BCTRLSENSOR"/>
</dbReference>
<dbReference type="AlphaFoldDB" id="A0A1C5HJF5"/>
<dbReference type="SMART" id="SM00388">
    <property type="entry name" value="HisKA"/>
    <property type="match status" value="1"/>
</dbReference>
<dbReference type="GO" id="GO:0005886">
    <property type="term" value="C:plasma membrane"/>
    <property type="evidence" value="ECO:0007669"/>
    <property type="project" value="UniProtKB-SubCell"/>
</dbReference>
<evidence type="ECO:0000256" key="9">
    <source>
        <dbReference type="ARBA" id="ARBA00023012"/>
    </source>
</evidence>
<dbReference type="SMART" id="SM00387">
    <property type="entry name" value="HATPase_c"/>
    <property type="match status" value="1"/>
</dbReference>
<dbReference type="PROSITE" id="PS50109">
    <property type="entry name" value="HIS_KIN"/>
    <property type="match status" value="1"/>
</dbReference>
<gene>
    <name evidence="14" type="ORF">GA0070560_104278</name>
</gene>
<dbReference type="InterPro" id="IPR050428">
    <property type="entry name" value="TCS_sensor_his_kinase"/>
</dbReference>
<dbReference type="PANTHER" id="PTHR45436">
    <property type="entry name" value="SENSOR HISTIDINE KINASE YKOH"/>
    <property type="match status" value="1"/>
</dbReference>
<proteinExistence type="predicted"/>
<feature type="domain" description="HAMP" evidence="13">
    <location>
        <begin position="181"/>
        <end position="233"/>
    </location>
</feature>
<dbReference type="InterPro" id="IPR004358">
    <property type="entry name" value="Sig_transdc_His_kin-like_C"/>
</dbReference>
<dbReference type="GO" id="GO:0000155">
    <property type="term" value="F:phosphorelay sensor kinase activity"/>
    <property type="evidence" value="ECO:0007669"/>
    <property type="project" value="InterPro"/>
</dbReference>
<name>A0A1C5HJF5_9ACTN</name>
<dbReference type="EC" id="2.7.13.3" evidence="3"/>
<dbReference type="Gene3D" id="1.10.287.130">
    <property type="match status" value="1"/>
</dbReference>
<evidence type="ECO:0000256" key="8">
    <source>
        <dbReference type="ARBA" id="ARBA00022989"/>
    </source>
</evidence>
<dbReference type="InterPro" id="IPR003594">
    <property type="entry name" value="HATPase_dom"/>
</dbReference>
<evidence type="ECO:0000256" key="1">
    <source>
        <dbReference type="ARBA" id="ARBA00000085"/>
    </source>
</evidence>
<dbReference type="InterPro" id="IPR036097">
    <property type="entry name" value="HisK_dim/P_sf"/>
</dbReference>
<feature type="domain" description="Histidine kinase" evidence="12">
    <location>
        <begin position="241"/>
        <end position="451"/>
    </location>
</feature>
<dbReference type="Proteomes" id="UP000199408">
    <property type="component" value="Unassembled WGS sequence"/>
</dbReference>
<evidence type="ECO:0000256" key="10">
    <source>
        <dbReference type="ARBA" id="ARBA00023136"/>
    </source>
</evidence>
<keyword evidence="7 14" id="KW-0418">Kinase</keyword>
<dbReference type="Gene3D" id="3.30.565.10">
    <property type="entry name" value="Histidine kinase-like ATPase, C-terminal domain"/>
    <property type="match status" value="1"/>
</dbReference>
<accession>A0A1C5HJF5</accession>
<dbReference type="Gene3D" id="6.10.340.10">
    <property type="match status" value="1"/>
</dbReference>
<evidence type="ECO:0000259" key="13">
    <source>
        <dbReference type="PROSITE" id="PS50885"/>
    </source>
</evidence>
<keyword evidence="8 11" id="KW-1133">Transmembrane helix</keyword>
<dbReference type="Pfam" id="PF00672">
    <property type="entry name" value="HAMP"/>
    <property type="match status" value="1"/>
</dbReference>
<dbReference type="InterPro" id="IPR003661">
    <property type="entry name" value="HisK_dim/P_dom"/>
</dbReference>
<dbReference type="STRING" id="47864.GA0070560_104278"/>
<keyword evidence="10 11" id="KW-0472">Membrane</keyword>
<dbReference type="InterPro" id="IPR036890">
    <property type="entry name" value="HATPase_C_sf"/>
</dbReference>
<dbReference type="CDD" id="cd00075">
    <property type="entry name" value="HATPase"/>
    <property type="match status" value="1"/>
</dbReference>
<dbReference type="RefSeq" id="WP_091293569.1">
    <property type="nucleotide sequence ID" value="NZ_FMDN01000004.1"/>
</dbReference>
<dbReference type="SMART" id="SM00304">
    <property type="entry name" value="HAMP"/>
    <property type="match status" value="1"/>
</dbReference>
<dbReference type="SUPFAM" id="SSF47384">
    <property type="entry name" value="Homodimeric domain of signal transducing histidine kinase"/>
    <property type="match status" value="1"/>
</dbReference>
<evidence type="ECO:0000256" key="3">
    <source>
        <dbReference type="ARBA" id="ARBA00012438"/>
    </source>
</evidence>